<reference evidence="2 3" key="1">
    <citation type="submission" date="2020-02" db="EMBL/GenBank/DDBJ databases">
        <title>Whole-genome analyses of novel actinobacteria.</title>
        <authorList>
            <person name="Sahin N."/>
            <person name="Gencbay T."/>
        </authorList>
    </citation>
    <scope>NUCLEOTIDE SEQUENCE [LARGE SCALE GENOMIC DNA]</scope>
    <source>
        <strain evidence="2 3">HC44</strain>
    </source>
</reference>
<evidence type="ECO:0000313" key="3">
    <source>
        <dbReference type="Proteomes" id="UP000472335"/>
    </source>
</evidence>
<keyword evidence="3" id="KW-1185">Reference proteome</keyword>
<name>A0A6G4VNN5_9ACTN</name>
<dbReference type="SUPFAM" id="SSF56112">
    <property type="entry name" value="Protein kinase-like (PK-like)"/>
    <property type="match status" value="1"/>
</dbReference>
<protein>
    <submittedName>
        <fullName evidence="2">Aminoglycoside phosphotransferase family protein</fullName>
    </submittedName>
</protein>
<dbReference type="InterPro" id="IPR000719">
    <property type="entry name" value="Prot_kinase_dom"/>
</dbReference>
<dbReference type="PROSITE" id="PS50011">
    <property type="entry name" value="PROTEIN_KINASE_DOM"/>
    <property type="match status" value="1"/>
</dbReference>
<dbReference type="PANTHER" id="PTHR21310:SF40">
    <property type="entry name" value="AMINOGLYCOSIDE PHOSPHOTRANSFERASE DOMAIN-CONTAINING PROTEIN-RELATED"/>
    <property type="match status" value="1"/>
</dbReference>
<dbReference type="InterPro" id="IPR011009">
    <property type="entry name" value="Kinase-like_dom_sf"/>
</dbReference>
<dbReference type="PANTHER" id="PTHR21310">
    <property type="entry name" value="AMINOGLYCOSIDE PHOSPHOTRANSFERASE-RELATED-RELATED"/>
    <property type="match status" value="1"/>
</dbReference>
<gene>
    <name evidence="2" type="ORF">G5C60_49755</name>
</gene>
<dbReference type="EMBL" id="JAAKZY010000394">
    <property type="protein sequence ID" value="NGO15455.1"/>
    <property type="molecule type" value="Genomic_DNA"/>
</dbReference>
<dbReference type="Proteomes" id="UP000472335">
    <property type="component" value="Unassembled WGS sequence"/>
</dbReference>
<dbReference type="InterPro" id="IPR002575">
    <property type="entry name" value="Aminoglycoside_PTrfase"/>
</dbReference>
<dbReference type="AlphaFoldDB" id="A0A6G4VNN5"/>
<dbReference type="InterPro" id="IPR051678">
    <property type="entry name" value="AGP_Transferase"/>
</dbReference>
<dbReference type="Pfam" id="PF01636">
    <property type="entry name" value="APH"/>
    <property type="match status" value="1"/>
</dbReference>
<organism evidence="2 3">
    <name type="scientific">Streptomyces scabichelini</name>
    <dbReference type="NCBI Taxonomy" id="2711217"/>
    <lineage>
        <taxon>Bacteria</taxon>
        <taxon>Bacillati</taxon>
        <taxon>Actinomycetota</taxon>
        <taxon>Actinomycetes</taxon>
        <taxon>Kitasatosporales</taxon>
        <taxon>Streptomycetaceae</taxon>
        <taxon>Streptomyces</taxon>
    </lineage>
</organism>
<dbReference type="Gene3D" id="3.90.1200.10">
    <property type="match status" value="1"/>
</dbReference>
<proteinExistence type="predicted"/>
<evidence type="ECO:0000313" key="2">
    <source>
        <dbReference type="EMBL" id="NGO15455.1"/>
    </source>
</evidence>
<comment type="caution">
    <text evidence="2">The sequence shown here is derived from an EMBL/GenBank/DDBJ whole genome shotgun (WGS) entry which is preliminary data.</text>
</comment>
<accession>A0A6G4VNN5</accession>
<evidence type="ECO:0000259" key="1">
    <source>
        <dbReference type="PROSITE" id="PS50011"/>
    </source>
</evidence>
<sequence>MRPGRLLASGRTADVYALDDLNDPDDEAWVLRRYRDGYGDAPAEAAVMEYVRGHGYAVPEVRSTASHSDLVMERLSGPTMLEAVAAGQLGAGEAGTVLAELLTRLHTIPARLSTDPAVRVLHLDLHPENVIVTPAGPVVIDWANTQEGPPALDWCMSAVILAQVAADDDDPRAPLAHEVLTALLADPSHLTETALAEARQRRAANPTMSPREVELLGEAEDLIRTLLVRELG</sequence>
<keyword evidence="2" id="KW-0808">Transferase</keyword>
<dbReference type="GO" id="GO:0005524">
    <property type="term" value="F:ATP binding"/>
    <property type="evidence" value="ECO:0007669"/>
    <property type="project" value="InterPro"/>
</dbReference>
<feature type="domain" description="Protein kinase" evidence="1">
    <location>
        <begin position="1"/>
        <end position="232"/>
    </location>
</feature>
<dbReference type="GO" id="GO:0004672">
    <property type="term" value="F:protein kinase activity"/>
    <property type="evidence" value="ECO:0007669"/>
    <property type="project" value="InterPro"/>
</dbReference>